<protein>
    <submittedName>
        <fullName evidence="2">Uncharacterized protein</fullName>
    </submittedName>
</protein>
<comment type="caution">
    <text evidence="2">The sequence shown here is derived from an EMBL/GenBank/DDBJ whole genome shotgun (WGS) entry which is preliminary data.</text>
</comment>
<evidence type="ECO:0000313" key="3">
    <source>
        <dbReference type="Proteomes" id="UP000187209"/>
    </source>
</evidence>
<accession>A0A1R2AQH9</accession>
<gene>
    <name evidence="2" type="ORF">SteCoe_36276</name>
</gene>
<dbReference type="EMBL" id="MPUH01001638">
    <property type="protein sequence ID" value="OMJ66771.1"/>
    <property type="molecule type" value="Genomic_DNA"/>
</dbReference>
<feature type="region of interest" description="Disordered" evidence="1">
    <location>
        <begin position="67"/>
        <end position="99"/>
    </location>
</feature>
<sequence length="305" mass="34982">MAQSTRDLLNIPKQSMQKYQSVRELYEISRGRREEWGINGYHVPKTTQYFKKSYHFPKEKRSDDYTKALKRKDWPDPTKHSPNYKDELDREWLNKGVGMPKGPKTTLIDQIMKEGKKFPGPCEYFKDPILNKPVAPPANQSKREKMSFLSTVEALSNEIPCSWKYEPYLQKKELHPVSLWGKPKKLEPIKKVEVGPGSYEKYVLAKNFTLPSSFRFTMPKAKSVDAHGKTTAAGIAYNFPGPGKYSEAYNIASMAEISKKKNKQGKSVESKTKRYLDELIRLNKGIPGPGAYNIIPPEDDNKKKT</sequence>
<evidence type="ECO:0000313" key="2">
    <source>
        <dbReference type="EMBL" id="OMJ66771.1"/>
    </source>
</evidence>
<dbReference type="Proteomes" id="UP000187209">
    <property type="component" value="Unassembled WGS sequence"/>
</dbReference>
<organism evidence="2 3">
    <name type="scientific">Stentor coeruleus</name>
    <dbReference type="NCBI Taxonomy" id="5963"/>
    <lineage>
        <taxon>Eukaryota</taxon>
        <taxon>Sar</taxon>
        <taxon>Alveolata</taxon>
        <taxon>Ciliophora</taxon>
        <taxon>Postciliodesmatophora</taxon>
        <taxon>Heterotrichea</taxon>
        <taxon>Heterotrichida</taxon>
        <taxon>Stentoridae</taxon>
        <taxon>Stentor</taxon>
    </lineage>
</organism>
<dbReference type="OrthoDB" id="312193at2759"/>
<feature type="compositionally biased region" description="Basic and acidic residues" evidence="1">
    <location>
        <begin position="67"/>
        <end position="93"/>
    </location>
</feature>
<evidence type="ECO:0000256" key="1">
    <source>
        <dbReference type="SAM" id="MobiDB-lite"/>
    </source>
</evidence>
<dbReference type="AlphaFoldDB" id="A0A1R2AQH9"/>
<keyword evidence="3" id="KW-1185">Reference proteome</keyword>
<reference evidence="2 3" key="1">
    <citation type="submission" date="2016-11" db="EMBL/GenBank/DDBJ databases">
        <title>The macronuclear genome of Stentor coeruleus: a giant cell with tiny introns.</title>
        <authorList>
            <person name="Slabodnick M."/>
            <person name="Ruby J.G."/>
            <person name="Reiff S.B."/>
            <person name="Swart E.C."/>
            <person name="Gosai S."/>
            <person name="Prabakaran S."/>
            <person name="Witkowska E."/>
            <person name="Larue G.E."/>
            <person name="Fisher S."/>
            <person name="Freeman R.M."/>
            <person name="Gunawardena J."/>
            <person name="Chu W."/>
            <person name="Stover N.A."/>
            <person name="Gregory B.D."/>
            <person name="Nowacki M."/>
            <person name="Derisi J."/>
            <person name="Roy S.W."/>
            <person name="Marshall W.F."/>
            <person name="Sood P."/>
        </authorList>
    </citation>
    <scope>NUCLEOTIDE SEQUENCE [LARGE SCALE GENOMIC DNA]</scope>
    <source>
        <strain evidence="2">WM001</strain>
    </source>
</reference>
<proteinExistence type="predicted"/>
<name>A0A1R2AQH9_9CILI</name>